<protein>
    <submittedName>
        <fullName evidence="6">Hydroxyisocaproate dehydrogenase</fullName>
    </submittedName>
</protein>
<dbReference type="InterPro" id="IPR029753">
    <property type="entry name" value="D-isomer_DH_CS"/>
</dbReference>
<dbReference type="EMBL" id="AZGZ01000007">
    <property type="protein sequence ID" value="KZZ94022.1"/>
    <property type="molecule type" value="Genomic_DNA"/>
</dbReference>
<dbReference type="PANTHER" id="PTHR10996:SF257">
    <property type="entry name" value="GLYOXYLATE REDUCTASE 1"/>
    <property type="match status" value="1"/>
</dbReference>
<dbReference type="InterPro" id="IPR006139">
    <property type="entry name" value="D-isomer_2_OHA_DH_cat_dom"/>
</dbReference>
<gene>
    <name evidence="6" type="ORF">AAP_02115</name>
</gene>
<dbReference type="PANTHER" id="PTHR10996">
    <property type="entry name" value="2-HYDROXYACID DEHYDROGENASE-RELATED"/>
    <property type="match status" value="1"/>
</dbReference>
<feature type="domain" description="D-isomer specific 2-hydroxyacid dehydrogenase NAD-binding" evidence="5">
    <location>
        <begin position="119"/>
        <end position="292"/>
    </location>
</feature>
<dbReference type="GO" id="GO:0030267">
    <property type="term" value="F:glyoxylate reductase (NADPH) activity"/>
    <property type="evidence" value="ECO:0007669"/>
    <property type="project" value="TreeGrafter"/>
</dbReference>
<dbReference type="PROSITE" id="PS00671">
    <property type="entry name" value="D_2_HYDROXYACID_DH_3"/>
    <property type="match status" value="1"/>
</dbReference>
<dbReference type="FunFam" id="3.40.50.720:FF:000026">
    <property type="entry name" value="Glyoxylate/hydroxypyruvate reductase B"/>
    <property type="match status" value="1"/>
</dbReference>
<dbReference type="PROSITE" id="PS00065">
    <property type="entry name" value="D_2_HYDROXYACID_DH_1"/>
    <property type="match status" value="1"/>
</dbReference>
<sequence>MSRSVLLIGDIAHCRPRWESFSSLASLKEFKTSREEFLSNCKSGKYDDVVAIYRSNASNKFTGNFDQELVSALPKSVKFICHNGAGYDNIDVKACSDKGILISSTPIAVNKATADIAIFLMLGALRFAYIPIKGIREHKWQGSGYQLGYDPEEKVLGILGMGGIGGEVAKRAKAFDMKVIYHNRHRLPAEKECGAEYVSFEELLAKSDVLSLNLSLSPSTKHIISTEEFKKMKDGIVIINTARGALIDEDALVKALDAGKVRSVGLDVYEDEPKVHDALLKNEKVMLLPHLGTGTWETQKKMEDLVLDNLKEALEKGKLITPIPEQKNVYGEITSKI</sequence>
<evidence type="ECO:0000259" key="4">
    <source>
        <dbReference type="Pfam" id="PF00389"/>
    </source>
</evidence>
<evidence type="ECO:0000256" key="2">
    <source>
        <dbReference type="ARBA" id="ARBA00023002"/>
    </source>
</evidence>
<comment type="caution">
    <text evidence="6">The sequence shown here is derived from an EMBL/GenBank/DDBJ whole genome shotgun (WGS) entry which is preliminary data.</text>
</comment>
<dbReference type="InterPro" id="IPR006140">
    <property type="entry name" value="D-isomer_DH_NAD-bd"/>
</dbReference>
<name>A0A168AK10_9EURO</name>
<evidence type="ECO:0000259" key="5">
    <source>
        <dbReference type="Pfam" id="PF02826"/>
    </source>
</evidence>
<dbReference type="GO" id="GO:0016618">
    <property type="term" value="F:hydroxypyruvate reductase [NAD(P)H] activity"/>
    <property type="evidence" value="ECO:0007669"/>
    <property type="project" value="TreeGrafter"/>
</dbReference>
<evidence type="ECO:0000313" key="7">
    <source>
        <dbReference type="Proteomes" id="UP000242877"/>
    </source>
</evidence>
<evidence type="ECO:0000313" key="6">
    <source>
        <dbReference type="EMBL" id="KZZ94022.1"/>
    </source>
</evidence>
<comment type="similarity">
    <text evidence="1 3">Belongs to the D-isomer specific 2-hydroxyacid dehydrogenase family.</text>
</comment>
<accession>A0A168AK10</accession>
<dbReference type="AlphaFoldDB" id="A0A168AK10"/>
<dbReference type="InterPro" id="IPR036291">
    <property type="entry name" value="NAD(P)-bd_dom_sf"/>
</dbReference>
<dbReference type="InterPro" id="IPR029752">
    <property type="entry name" value="D-isomer_DH_CS1"/>
</dbReference>
<dbReference type="Proteomes" id="UP000242877">
    <property type="component" value="Unassembled WGS sequence"/>
</dbReference>
<keyword evidence="7" id="KW-1185">Reference proteome</keyword>
<proteinExistence type="inferred from homology"/>
<dbReference type="GO" id="GO:0005829">
    <property type="term" value="C:cytosol"/>
    <property type="evidence" value="ECO:0007669"/>
    <property type="project" value="TreeGrafter"/>
</dbReference>
<dbReference type="CDD" id="cd12168">
    <property type="entry name" value="Mand_dh_like"/>
    <property type="match status" value="1"/>
</dbReference>
<dbReference type="InterPro" id="IPR050223">
    <property type="entry name" value="D-isomer_2-hydroxyacid_DH"/>
</dbReference>
<keyword evidence="2 3" id="KW-0560">Oxidoreductase</keyword>
<dbReference type="OrthoDB" id="9991913at2759"/>
<dbReference type="Pfam" id="PF02826">
    <property type="entry name" value="2-Hacid_dh_C"/>
    <property type="match status" value="1"/>
</dbReference>
<dbReference type="SUPFAM" id="SSF52283">
    <property type="entry name" value="Formate/glycerate dehydrogenase catalytic domain-like"/>
    <property type="match status" value="1"/>
</dbReference>
<dbReference type="Pfam" id="PF00389">
    <property type="entry name" value="2-Hacid_dh"/>
    <property type="match status" value="1"/>
</dbReference>
<reference evidence="6 7" key="1">
    <citation type="journal article" date="2016" name="Genome Biol. Evol.">
        <title>Divergent and convergent evolution of fungal pathogenicity.</title>
        <authorList>
            <person name="Shang Y."/>
            <person name="Xiao G."/>
            <person name="Zheng P."/>
            <person name="Cen K."/>
            <person name="Zhan S."/>
            <person name="Wang C."/>
        </authorList>
    </citation>
    <scope>NUCLEOTIDE SEQUENCE [LARGE SCALE GENOMIC DNA]</scope>
    <source>
        <strain evidence="6 7">ARSEF 7405</strain>
    </source>
</reference>
<evidence type="ECO:0000256" key="3">
    <source>
        <dbReference type="RuleBase" id="RU003719"/>
    </source>
</evidence>
<evidence type="ECO:0000256" key="1">
    <source>
        <dbReference type="ARBA" id="ARBA00005854"/>
    </source>
</evidence>
<dbReference type="GO" id="GO:0051287">
    <property type="term" value="F:NAD binding"/>
    <property type="evidence" value="ECO:0007669"/>
    <property type="project" value="InterPro"/>
</dbReference>
<dbReference type="Gene3D" id="3.40.50.720">
    <property type="entry name" value="NAD(P)-binding Rossmann-like Domain"/>
    <property type="match status" value="2"/>
</dbReference>
<organism evidence="6 7">
    <name type="scientific">Ascosphaera apis ARSEF 7405</name>
    <dbReference type="NCBI Taxonomy" id="392613"/>
    <lineage>
        <taxon>Eukaryota</taxon>
        <taxon>Fungi</taxon>
        <taxon>Dikarya</taxon>
        <taxon>Ascomycota</taxon>
        <taxon>Pezizomycotina</taxon>
        <taxon>Eurotiomycetes</taxon>
        <taxon>Eurotiomycetidae</taxon>
        <taxon>Onygenales</taxon>
        <taxon>Ascosphaeraceae</taxon>
        <taxon>Ascosphaera</taxon>
    </lineage>
</organism>
<dbReference type="SUPFAM" id="SSF51735">
    <property type="entry name" value="NAD(P)-binding Rossmann-fold domains"/>
    <property type="match status" value="1"/>
</dbReference>
<dbReference type="VEuPathDB" id="FungiDB:AAP_02115"/>
<feature type="domain" description="D-isomer specific 2-hydroxyacid dehydrogenase catalytic" evidence="4">
    <location>
        <begin position="60"/>
        <end position="322"/>
    </location>
</feature>